<feature type="transmembrane region" description="Helical" evidence="1">
    <location>
        <begin position="36"/>
        <end position="56"/>
    </location>
</feature>
<name>A0A0V0IL89_SOLCH</name>
<evidence type="ECO:0000313" key="2">
    <source>
        <dbReference type="EMBL" id="JAP33098.1"/>
    </source>
</evidence>
<sequence length="97" mass="11348">MSAFLLRHVNRFLLCVLICLLIEGLSVLISCCRLLLIFWTNFLVHVISLYVVLILLKRFLDHMIFLYFHPRNLIDDRLPFTFLHLKARCVCLVSAGS</sequence>
<keyword evidence="1" id="KW-0812">Transmembrane</keyword>
<protein>
    <submittedName>
        <fullName evidence="2">Putative ovule protein</fullName>
    </submittedName>
</protein>
<accession>A0A0V0IL89</accession>
<organism evidence="2">
    <name type="scientific">Solanum chacoense</name>
    <name type="common">Chaco potato</name>
    <dbReference type="NCBI Taxonomy" id="4108"/>
    <lineage>
        <taxon>Eukaryota</taxon>
        <taxon>Viridiplantae</taxon>
        <taxon>Streptophyta</taxon>
        <taxon>Embryophyta</taxon>
        <taxon>Tracheophyta</taxon>
        <taxon>Spermatophyta</taxon>
        <taxon>Magnoliopsida</taxon>
        <taxon>eudicotyledons</taxon>
        <taxon>Gunneridae</taxon>
        <taxon>Pentapetalae</taxon>
        <taxon>asterids</taxon>
        <taxon>lamiids</taxon>
        <taxon>Solanales</taxon>
        <taxon>Solanaceae</taxon>
        <taxon>Solanoideae</taxon>
        <taxon>Solaneae</taxon>
        <taxon>Solanum</taxon>
    </lineage>
</organism>
<dbReference type="EMBL" id="GEDG01005357">
    <property type="protein sequence ID" value="JAP33098.1"/>
    <property type="molecule type" value="Transcribed_RNA"/>
</dbReference>
<reference evidence="2" key="1">
    <citation type="submission" date="2015-12" db="EMBL/GenBank/DDBJ databases">
        <title>Gene expression during late stages of embryo sac development: a critical building block for successful pollen-pistil interactions.</title>
        <authorList>
            <person name="Liu Y."/>
            <person name="Joly V."/>
            <person name="Sabar M."/>
            <person name="Matton D.P."/>
        </authorList>
    </citation>
    <scope>NUCLEOTIDE SEQUENCE</scope>
</reference>
<feature type="transmembrane region" description="Helical" evidence="1">
    <location>
        <begin position="12"/>
        <end position="30"/>
    </location>
</feature>
<keyword evidence="1" id="KW-1133">Transmembrane helix</keyword>
<evidence type="ECO:0000256" key="1">
    <source>
        <dbReference type="SAM" id="Phobius"/>
    </source>
</evidence>
<dbReference type="AlphaFoldDB" id="A0A0V0IL89"/>
<keyword evidence="1" id="KW-0472">Membrane</keyword>
<proteinExistence type="predicted"/>